<evidence type="ECO:0000313" key="3">
    <source>
        <dbReference type="Proteomes" id="UP000273154"/>
    </source>
</evidence>
<accession>A0A3G9KAE4</accession>
<keyword evidence="1" id="KW-1133">Transmembrane helix</keyword>
<dbReference type="RefSeq" id="WP_172596350.1">
    <property type="nucleotide sequence ID" value="NZ_AP019367.1"/>
</dbReference>
<feature type="transmembrane region" description="Helical" evidence="1">
    <location>
        <begin position="32"/>
        <end position="49"/>
    </location>
</feature>
<reference evidence="3" key="1">
    <citation type="submission" date="2018-11" db="EMBL/GenBank/DDBJ databases">
        <title>Comparative genomics of Parolsenella catena and Libanicoccus massiliensis: Reclassification of Libanicoccus massiliensis as Parolsenella massiliensis comb. nov.</title>
        <authorList>
            <person name="Sakamoto M."/>
            <person name="Ikeyama N."/>
            <person name="Murakami T."/>
            <person name="Mori H."/>
            <person name="Yuki M."/>
            <person name="Ohkuma M."/>
        </authorList>
    </citation>
    <scope>NUCLEOTIDE SEQUENCE [LARGE SCALE GENOMIC DNA]</scope>
    <source>
        <strain evidence="3">JCM 31932</strain>
    </source>
</reference>
<protein>
    <submittedName>
        <fullName evidence="2">Uncharacterized protein</fullName>
    </submittedName>
</protein>
<proteinExistence type="predicted"/>
<evidence type="ECO:0000313" key="2">
    <source>
        <dbReference type="EMBL" id="BBH49855.1"/>
    </source>
</evidence>
<keyword evidence="1" id="KW-0812">Transmembrane</keyword>
<dbReference type="Proteomes" id="UP000273154">
    <property type="component" value="Chromosome"/>
</dbReference>
<gene>
    <name evidence="2" type="ORF">Pcatena_04420</name>
</gene>
<organism evidence="2 3">
    <name type="scientific">Parolsenella catena</name>
    <dbReference type="NCBI Taxonomy" id="2003188"/>
    <lineage>
        <taxon>Bacteria</taxon>
        <taxon>Bacillati</taxon>
        <taxon>Actinomycetota</taxon>
        <taxon>Coriobacteriia</taxon>
        <taxon>Coriobacteriales</taxon>
        <taxon>Atopobiaceae</taxon>
        <taxon>Parolsenella</taxon>
    </lineage>
</organism>
<dbReference type="KEGG" id="pcat:Pcatena_04420"/>
<dbReference type="EMBL" id="AP019367">
    <property type="protein sequence ID" value="BBH49855.1"/>
    <property type="molecule type" value="Genomic_DNA"/>
</dbReference>
<keyword evidence="3" id="KW-1185">Reference proteome</keyword>
<evidence type="ECO:0000256" key="1">
    <source>
        <dbReference type="SAM" id="Phobius"/>
    </source>
</evidence>
<sequence length="53" mass="5737">MSAAGVCWFLVAALELARYVADQPGGADASGHGLFFMLALVLVYLDMIYERGR</sequence>
<keyword evidence="1" id="KW-0472">Membrane</keyword>
<name>A0A3G9KAE4_9ACTN</name>
<dbReference type="AlphaFoldDB" id="A0A3G9KAE4"/>
<dbReference type="GeneID" id="88849733"/>